<dbReference type="InterPro" id="IPR058163">
    <property type="entry name" value="LysR-type_TF_proteobact-type"/>
</dbReference>
<dbReference type="FunFam" id="1.10.10.10:FF:000001">
    <property type="entry name" value="LysR family transcriptional regulator"/>
    <property type="match status" value="1"/>
</dbReference>
<dbReference type="PANTHER" id="PTHR30537:SF35">
    <property type="entry name" value="TRANSCRIPTIONAL REGULATORY PROTEIN"/>
    <property type="match status" value="1"/>
</dbReference>
<evidence type="ECO:0000256" key="2">
    <source>
        <dbReference type="ARBA" id="ARBA00023015"/>
    </source>
</evidence>
<dbReference type="PROSITE" id="PS50931">
    <property type="entry name" value="HTH_LYSR"/>
    <property type="match status" value="1"/>
</dbReference>
<accession>A0A931NGI1</accession>
<dbReference type="InterPro" id="IPR005119">
    <property type="entry name" value="LysR_subst-bd"/>
</dbReference>
<evidence type="ECO:0000313" key="7">
    <source>
        <dbReference type="Proteomes" id="UP000613266"/>
    </source>
</evidence>
<proteinExistence type="inferred from homology"/>
<dbReference type="AlphaFoldDB" id="A0A931NGI1"/>
<dbReference type="InterPro" id="IPR000847">
    <property type="entry name" value="LysR_HTH_N"/>
</dbReference>
<keyword evidence="2" id="KW-0805">Transcription regulation</keyword>
<dbReference type="PANTHER" id="PTHR30537">
    <property type="entry name" value="HTH-TYPE TRANSCRIPTIONAL REGULATOR"/>
    <property type="match status" value="1"/>
</dbReference>
<organism evidence="6 7">
    <name type="scientific">Inhella proteolytica</name>
    <dbReference type="NCBI Taxonomy" id="2795029"/>
    <lineage>
        <taxon>Bacteria</taxon>
        <taxon>Pseudomonadati</taxon>
        <taxon>Pseudomonadota</taxon>
        <taxon>Betaproteobacteria</taxon>
        <taxon>Burkholderiales</taxon>
        <taxon>Sphaerotilaceae</taxon>
        <taxon>Inhella</taxon>
    </lineage>
</organism>
<dbReference type="Proteomes" id="UP000613266">
    <property type="component" value="Unassembled WGS sequence"/>
</dbReference>
<dbReference type="RefSeq" id="WP_198110940.1">
    <property type="nucleotide sequence ID" value="NZ_JAEDAK010000005.1"/>
</dbReference>
<dbReference type="SUPFAM" id="SSF53850">
    <property type="entry name" value="Periplasmic binding protein-like II"/>
    <property type="match status" value="1"/>
</dbReference>
<reference evidence="6" key="1">
    <citation type="submission" date="2020-12" db="EMBL/GenBank/DDBJ databases">
        <title>The genome sequence of Inhella sp. 1Y17.</title>
        <authorList>
            <person name="Liu Y."/>
        </authorList>
    </citation>
    <scope>NUCLEOTIDE SEQUENCE</scope>
    <source>
        <strain evidence="6">1Y17</strain>
    </source>
</reference>
<dbReference type="CDD" id="cd08422">
    <property type="entry name" value="PBP2_CrgA_like"/>
    <property type="match status" value="1"/>
</dbReference>
<sequence length="302" mass="33364">MDRHTAVQVFVEVVDRGSLSAAAEALEMSRAMVSRYLESLERELGVRLLQRTTRRLSLTDAGEQALPRCRQLLQLRTELHEQLGQQAARSQPRGRLRISCSTSFAIAQLGPALADFLQQHPQVQVELLAADRTVHLVEERIDLALRISNRLDEGLVARRLATCRSVLCASPAYLRQAGAPAEPAELRLHRCISHANLNRGEYRLLHEGRLLRVPISGPLQSNEAGATLQAVLGGLGIAMLPTYLVGELLAQGRLQAVLPAWEPEPLGLHAVMASRQHPPQLLRLMVDYLAARFAGEPWDPLP</sequence>
<dbReference type="Pfam" id="PF00126">
    <property type="entry name" value="HTH_1"/>
    <property type="match status" value="1"/>
</dbReference>
<comment type="caution">
    <text evidence="6">The sequence shown here is derived from an EMBL/GenBank/DDBJ whole genome shotgun (WGS) entry which is preliminary data.</text>
</comment>
<evidence type="ECO:0000259" key="5">
    <source>
        <dbReference type="PROSITE" id="PS50931"/>
    </source>
</evidence>
<evidence type="ECO:0000256" key="4">
    <source>
        <dbReference type="ARBA" id="ARBA00023163"/>
    </source>
</evidence>
<keyword evidence="3" id="KW-0238">DNA-binding</keyword>
<name>A0A931NGI1_9BURK</name>
<gene>
    <name evidence="6" type="ORF">I7X39_09660</name>
</gene>
<dbReference type="GO" id="GO:0003700">
    <property type="term" value="F:DNA-binding transcription factor activity"/>
    <property type="evidence" value="ECO:0007669"/>
    <property type="project" value="InterPro"/>
</dbReference>
<protein>
    <submittedName>
        <fullName evidence="6">LysR family transcriptional regulator</fullName>
    </submittedName>
</protein>
<dbReference type="Gene3D" id="1.10.10.10">
    <property type="entry name" value="Winged helix-like DNA-binding domain superfamily/Winged helix DNA-binding domain"/>
    <property type="match status" value="1"/>
</dbReference>
<dbReference type="InterPro" id="IPR036390">
    <property type="entry name" value="WH_DNA-bd_sf"/>
</dbReference>
<dbReference type="EMBL" id="JAEDAK010000005">
    <property type="protein sequence ID" value="MBH9577171.1"/>
    <property type="molecule type" value="Genomic_DNA"/>
</dbReference>
<comment type="similarity">
    <text evidence="1">Belongs to the LysR transcriptional regulatory family.</text>
</comment>
<keyword evidence="4" id="KW-0804">Transcription</keyword>
<dbReference type="FunFam" id="3.40.190.290:FF:000001">
    <property type="entry name" value="Transcriptional regulator, LysR family"/>
    <property type="match status" value="1"/>
</dbReference>
<dbReference type="Gene3D" id="3.40.190.290">
    <property type="match status" value="1"/>
</dbReference>
<dbReference type="SUPFAM" id="SSF46785">
    <property type="entry name" value="Winged helix' DNA-binding domain"/>
    <property type="match status" value="1"/>
</dbReference>
<evidence type="ECO:0000256" key="3">
    <source>
        <dbReference type="ARBA" id="ARBA00023125"/>
    </source>
</evidence>
<dbReference type="GO" id="GO:0006351">
    <property type="term" value="P:DNA-templated transcription"/>
    <property type="evidence" value="ECO:0007669"/>
    <property type="project" value="TreeGrafter"/>
</dbReference>
<evidence type="ECO:0000313" key="6">
    <source>
        <dbReference type="EMBL" id="MBH9577171.1"/>
    </source>
</evidence>
<dbReference type="GO" id="GO:0043565">
    <property type="term" value="F:sequence-specific DNA binding"/>
    <property type="evidence" value="ECO:0007669"/>
    <property type="project" value="TreeGrafter"/>
</dbReference>
<evidence type="ECO:0000256" key="1">
    <source>
        <dbReference type="ARBA" id="ARBA00009437"/>
    </source>
</evidence>
<keyword evidence="7" id="KW-1185">Reference proteome</keyword>
<dbReference type="InterPro" id="IPR036388">
    <property type="entry name" value="WH-like_DNA-bd_sf"/>
</dbReference>
<feature type="domain" description="HTH lysR-type" evidence="5">
    <location>
        <begin position="8"/>
        <end position="59"/>
    </location>
</feature>
<dbReference type="Pfam" id="PF03466">
    <property type="entry name" value="LysR_substrate"/>
    <property type="match status" value="1"/>
</dbReference>